<dbReference type="InterPro" id="IPR050131">
    <property type="entry name" value="Peptidase_S8_subtilisin-like"/>
</dbReference>
<keyword evidence="3" id="KW-0479">Metal-binding</keyword>
<dbReference type="Gene3D" id="3.40.50.200">
    <property type="entry name" value="Peptidase S8/S53 domain"/>
    <property type="match status" value="1"/>
</dbReference>
<dbReference type="PANTHER" id="PTHR43806">
    <property type="entry name" value="PEPTIDASE S8"/>
    <property type="match status" value="1"/>
</dbReference>
<feature type="domain" description="SLH" evidence="8">
    <location>
        <begin position="521"/>
        <end position="579"/>
    </location>
</feature>
<evidence type="ECO:0000256" key="5">
    <source>
        <dbReference type="ARBA" id="ARBA00022825"/>
    </source>
</evidence>
<feature type="active site" description="Charge relay system" evidence="6">
    <location>
        <position position="321"/>
    </location>
</feature>
<dbReference type="GO" id="GO:0005576">
    <property type="term" value="C:extracellular region"/>
    <property type="evidence" value="ECO:0007669"/>
    <property type="project" value="UniProtKB-SubCell"/>
</dbReference>
<dbReference type="GO" id="GO:0006508">
    <property type="term" value="P:proteolysis"/>
    <property type="evidence" value="ECO:0007669"/>
    <property type="project" value="UniProtKB-KW"/>
</dbReference>
<keyword evidence="4 6" id="KW-0378">Hydrolase</keyword>
<dbReference type="InterPro" id="IPR034202">
    <property type="entry name" value="Subtilisin_Carlsberg-like"/>
</dbReference>
<accession>A0A235F8V8</accession>
<dbReference type="Gene3D" id="2.60.40.10">
    <property type="entry name" value="Immunoglobulins"/>
    <property type="match status" value="1"/>
</dbReference>
<evidence type="ECO:0000256" key="6">
    <source>
        <dbReference type="PROSITE-ProRule" id="PRU01240"/>
    </source>
</evidence>
<keyword evidence="5 6" id="KW-0720">Serine protease</keyword>
<dbReference type="InterPro" id="IPR023827">
    <property type="entry name" value="Peptidase_S8_Asp-AS"/>
</dbReference>
<dbReference type="InterPro" id="IPR001119">
    <property type="entry name" value="SLH_dom"/>
</dbReference>
<dbReference type="PROSITE" id="PS51892">
    <property type="entry name" value="SUBTILASE"/>
    <property type="match status" value="1"/>
</dbReference>
<dbReference type="InterPro" id="IPR013783">
    <property type="entry name" value="Ig-like_fold"/>
</dbReference>
<dbReference type="PROSITE" id="PS00137">
    <property type="entry name" value="SUBTILASE_HIS"/>
    <property type="match status" value="1"/>
</dbReference>
<feature type="domain" description="SLH" evidence="8">
    <location>
        <begin position="461"/>
        <end position="520"/>
    </location>
</feature>
<dbReference type="SUPFAM" id="SSF52743">
    <property type="entry name" value="Subtilisin-like"/>
    <property type="match status" value="1"/>
</dbReference>
<evidence type="ECO:0000256" key="1">
    <source>
        <dbReference type="ARBA" id="ARBA00011073"/>
    </source>
</evidence>
<keyword evidence="2 6" id="KW-0645">Protease</keyword>
<evidence type="ECO:0000256" key="7">
    <source>
        <dbReference type="RuleBase" id="RU003355"/>
    </source>
</evidence>
<keyword evidence="10" id="KW-1185">Reference proteome</keyword>
<dbReference type="InterPro" id="IPR023828">
    <property type="entry name" value="Peptidase_S8_Ser-AS"/>
</dbReference>
<gene>
    <name evidence="9" type="ORF">CGZ90_13910</name>
</gene>
<evidence type="ECO:0000313" key="10">
    <source>
        <dbReference type="Proteomes" id="UP000215059"/>
    </source>
</evidence>
<dbReference type="PROSITE" id="PS00136">
    <property type="entry name" value="SUBTILASE_ASP"/>
    <property type="match status" value="1"/>
</dbReference>
<dbReference type="PROSITE" id="PS00138">
    <property type="entry name" value="SUBTILASE_SER"/>
    <property type="match status" value="1"/>
</dbReference>
<dbReference type="InterPro" id="IPR022398">
    <property type="entry name" value="Peptidase_S8_His-AS"/>
</dbReference>
<feature type="active site" description="Charge relay system" evidence="6">
    <location>
        <position position="160"/>
    </location>
</feature>
<protein>
    <recommendedName>
        <fullName evidence="8">SLH domain-containing protein</fullName>
    </recommendedName>
</protein>
<dbReference type="PANTHER" id="PTHR43806:SF11">
    <property type="entry name" value="CEREVISIN-RELATED"/>
    <property type="match status" value="1"/>
</dbReference>
<dbReference type="RefSeq" id="WP_094253101.1">
    <property type="nucleotide sequence ID" value="NZ_JBHLXL010000001.1"/>
</dbReference>
<evidence type="ECO:0000256" key="2">
    <source>
        <dbReference type="ARBA" id="ARBA00022670"/>
    </source>
</evidence>
<comment type="caution">
    <text evidence="9">The sequence shown here is derived from an EMBL/GenBank/DDBJ whole genome shotgun (WGS) entry which is preliminary data.</text>
</comment>
<comment type="similarity">
    <text evidence="1 6 7">Belongs to the peptidase S8 family.</text>
</comment>
<dbReference type="OrthoDB" id="9798386at2"/>
<reference evidence="9 10" key="1">
    <citation type="submission" date="2017-07" db="EMBL/GenBank/DDBJ databases">
        <title>Fictibacillus sp. nov. GDSW-R2A3 Genome sequencing and assembly.</title>
        <authorList>
            <person name="Mayilraj S."/>
        </authorList>
    </citation>
    <scope>NUCLEOTIDE SEQUENCE [LARGE SCALE GENOMIC DNA]</scope>
    <source>
        <strain evidence="9 10">GDSW-R2A3</strain>
    </source>
</reference>
<dbReference type="PRINTS" id="PR00723">
    <property type="entry name" value="SUBTILISIN"/>
</dbReference>
<dbReference type="InterPro" id="IPR015500">
    <property type="entry name" value="Peptidase_S8_subtilisin-rel"/>
</dbReference>
<organism evidence="9 10">
    <name type="scientific">Fictibacillus aquaticus</name>
    <dbReference type="NCBI Taxonomy" id="2021314"/>
    <lineage>
        <taxon>Bacteria</taxon>
        <taxon>Bacillati</taxon>
        <taxon>Bacillota</taxon>
        <taxon>Bacilli</taxon>
        <taxon>Bacillales</taxon>
        <taxon>Fictibacillaceae</taxon>
        <taxon>Fictibacillus</taxon>
    </lineage>
</organism>
<dbReference type="AlphaFoldDB" id="A0A235F8V8"/>
<dbReference type="Gene3D" id="3.30.70.80">
    <property type="entry name" value="Peptidase S8 propeptide/proteinase inhibitor I9"/>
    <property type="match status" value="1"/>
</dbReference>
<feature type="active site" description="Charge relay system" evidence="6">
    <location>
        <position position="129"/>
    </location>
</feature>
<evidence type="ECO:0000256" key="3">
    <source>
        <dbReference type="ARBA" id="ARBA00022723"/>
    </source>
</evidence>
<proteinExistence type="inferred from homology"/>
<dbReference type="InterPro" id="IPR037045">
    <property type="entry name" value="S8pro/Inhibitor_I9_sf"/>
</dbReference>
<name>A0A235F8V8_9BACL</name>
<dbReference type="EMBL" id="NOII01000003">
    <property type="protein sequence ID" value="OYD57750.1"/>
    <property type="molecule type" value="Genomic_DNA"/>
</dbReference>
<dbReference type="PROSITE" id="PS51272">
    <property type="entry name" value="SLH"/>
    <property type="match status" value="3"/>
</dbReference>
<dbReference type="InterPro" id="IPR000209">
    <property type="entry name" value="Peptidase_S8/S53_dom"/>
</dbReference>
<evidence type="ECO:0000259" key="8">
    <source>
        <dbReference type="PROSITE" id="PS51272"/>
    </source>
</evidence>
<evidence type="ECO:0000256" key="4">
    <source>
        <dbReference type="ARBA" id="ARBA00022801"/>
    </source>
</evidence>
<sequence>MFKKTAFALSVIIAGNLFLPSNEGYSSEQKTRVLITFEKKIDQKIAQKFHGKIHHQLPELSIISATVPKAAVKLIDAVPGVVSVKEEIKYKMTETAAGQTVRWPVQKVNGVQTINKGFTGKGVKVAVLDTGISLNHPDLKVSGGVSTVEGRASYADDNGHGTHVAGIISAENNEIGAVGVAPDADVYAVKVLDENGFGYESEIIGGLTWAIENKMDVINMSLSSPLKSDAINAKVNEAVSKGIMVVAAAGNNGTADGIENTIEWPAKNENTIAVGAIDKFTKRGYFSGTGKELDVVAPGVDVYSTYWSEGQNSYMVASGTSMAAPYTAGTLAVYKQKNPTGDLRKMLLQNTIDLGTAGRDNLYGNGLIQTERDTTAPTLPASFSAVHAGKGDVSLKWNATTETVALKGYELYRNGKLIKLIESGTSYHDYLANGKYEYKMRAVDWAGNASAMTNMAAASVSGAGFQDVTNEDWYAPHVIYLSGKSIVSGYADIGYSAGRSVTRAEAIAMIGRAKGLDGTKRKTEFKDVYASSFASGYIQSALNAGIISESTTGYFYPNRTITRGEMAIMLSRAYNLKTTGTVSFSDVTESMAAYKAINLVETSGIASGYADGTFRPNAPVTRGQFGVFTARADNKQFRLQ</sequence>
<dbReference type="Proteomes" id="UP000215059">
    <property type="component" value="Unassembled WGS sequence"/>
</dbReference>
<dbReference type="GO" id="GO:0004252">
    <property type="term" value="F:serine-type endopeptidase activity"/>
    <property type="evidence" value="ECO:0007669"/>
    <property type="project" value="UniProtKB-UniRule"/>
</dbReference>
<dbReference type="Pfam" id="PF00395">
    <property type="entry name" value="SLH"/>
    <property type="match status" value="3"/>
</dbReference>
<evidence type="ECO:0000313" key="9">
    <source>
        <dbReference type="EMBL" id="OYD57750.1"/>
    </source>
</evidence>
<dbReference type="GO" id="GO:0046872">
    <property type="term" value="F:metal ion binding"/>
    <property type="evidence" value="ECO:0007669"/>
    <property type="project" value="UniProtKB-KW"/>
</dbReference>
<feature type="domain" description="SLH" evidence="8">
    <location>
        <begin position="580"/>
        <end position="640"/>
    </location>
</feature>
<dbReference type="InterPro" id="IPR036852">
    <property type="entry name" value="Peptidase_S8/S53_dom_sf"/>
</dbReference>
<dbReference type="CDD" id="cd07477">
    <property type="entry name" value="Peptidases_S8_Subtilisin_subset"/>
    <property type="match status" value="1"/>
</dbReference>
<dbReference type="Pfam" id="PF00082">
    <property type="entry name" value="Peptidase_S8"/>
    <property type="match status" value="1"/>
</dbReference>